<accession>A0A2S8GA79</accession>
<sequence>MDGELMTNTVSDVARPRLIPPPERWKSWPFFAAILAMAAYWGVLYLIAWLGNPGFDLAILLVYAGSFASISMLGILVSLPLLSLAVRLPISLLMLLVATGFTLLFWDIYDSSELHLWLVLISLQYTLVAVTSALILQASKSRLEGVRHFSLWALILTVTAIAVGLGAIRGVATIMDITWTDFVSSRAASFYAVALMNCTAAIGTILAFAVRRRLLRVLLLIVGIPLAISLTLAVLNLHDWLIPDEDVMESSEAIIFAAIQAIGISLSLLPVLLTAGRSEQAPQGGSPASELLQQSP</sequence>
<feature type="transmembrane region" description="Helical" evidence="1">
    <location>
        <begin position="30"/>
        <end position="51"/>
    </location>
</feature>
<proteinExistence type="predicted"/>
<organism evidence="2 3">
    <name type="scientific">Blastopirellula marina</name>
    <dbReference type="NCBI Taxonomy" id="124"/>
    <lineage>
        <taxon>Bacteria</taxon>
        <taxon>Pseudomonadati</taxon>
        <taxon>Planctomycetota</taxon>
        <taxon>Planctomycetia</taxon>
        <taxon>Pirellulales</taxon>
        <taxon>Pirellulaceae</taxon>
        <taxon>Blastopirellula</taxon>
    </lineage>
</organism>
<dbReference type="AlphaFoldDB" id="A0A2S8GA79"/>
<feature type="transmembrane region" description="Helical" evidence="1">
    <location>
        <begin position="149"/>
        <end position="168"/>
    </location>
</feature>
<feature type="transmembrane region" description="Helical" evidence="1">
    <location>
        <begin position="217"/>
        <end position="238"/>
    </location>
</feature>
<gene>
    <name evidence="2" type="ORF">C5Y93_29925</name>
</gene>
<evidence type="ECO:0000313" key="3">
    <source>
        <dbReference type="Proteomes" id="UP000237819"/>
    </source>
</evidence>
<comment type="caution">
    <text evidence="2">The sequence shown here is derived from an EMBL/GenBank/DDBJ whole genome shotgun (WGS) entry which is preliminary data.</text>
</comment>
<keyword evidence="1" id="KW-0472">Membrane</keyword>
<name>A0A2S8GA79_9BACT</name>
<feature type="transmembrane region" description="Helical" evidence="1">
    <location>
        <begin position="88"/>
        <end position="109"/>
    </location>
</feature>
<keyword evidence="1" id="KW-0812">Transmembrane</keyword>
<evidence type="ECO:0000256" key="1">
    <source>
        <dbReference type="SAM" id="Phobius"/>
    </source>
</evidence>
<feature type="transmembrane region" description="Helical" evidence="1">
    <location>
        <begin position="115"/>
        <end position="137"/>
    </location>
</feature>
<feature type="transmembrane region" description="Helical" evidence="1">
    <location>
        <begin position="57"/>
        <end position="81"/>
    </location>
</feature>
<reference evidence="2 3" key="1">
    <citation type="submission" date="2018-02" db="EMBL/GenBank/DDBJ databases">
        <title>Comparative genomes isolates from brazilian mangrove.</title>
        <authorList>
            <person name="Araujo J.E."/>
            <person name="Taketani R.G."/>
            <person name="Silva M.C.P."/>
            <person name="Loureco M.V."/>
            <person name="Andreote F.D."/>
        </authorList>
    </citation>
    <scope>NUCLEOTIDE SEQUENCE [LARGE SCALE GENOMIC DNA]</scope>
    <source>
        <strain evidence="2 3">Nap-Phe MGV</strain>
    </source>
</reference>
<dbReference type="OrthoDB" id="283756at2"/>
<keyword evidence="1" id="KW-1133">Transmembrane helix</keyword>
<feature type="transmembrane region" description="Helical" evidence="1">
    <location>
        <begin position="253"/>
        <end position="273"/>
    </location>
</feature>
<dbReference type="RefSeq" id="WP_105339161.1">
    <property type="nucleotide sequence ID" value="NZ_PUHZ01000026.1"/>
</dbReference>
<protein>
    <submittedName>
        <fullName evidence="2">Uncharacterized protein</fullName>
    </submittedName>
</protein>
<feature type="transmembrane region" description="Helical" evidence="1">
    <location>
        <begin position="188"/>
        <end position="210"/>
    </location>
</feature>
<dbReference type="EMBL" id="PUHZ01000026">
    <property type="protein sequence ID" value="PQO41337.1"/>
    <property type="molecule type" value="Genomic_DNA"/>
</dbReference>
<dbReference type="Proteomes" id="UP000237819">
    <property type="component" value="Unassembled WGS sequence"/>
</dbReference>
<evidence type="ECO:0000313" key="2">
    <source>
        <dbReference type="EMBL" id="PQO41337.1"/>
    </source>
</evidence>